<evidence type="ECO:0000256" key="9">
    <source>
        <dbReference type="RuleBase" id="RU000417"/>
    </source>
</evidence>
<dbReference type="OrthoDB" id="5376140at2759"/>
<dbReference type="Gene3D" id="2.30.30.490">
    <property type="match status" value="2"/>
</dbReference>
<dbReference type="PROSITE" id="PS00095">
    <property type="entry name" value="C5_MTASE_2"/>
    <property type="match status" value="1"/>
</dbReference>
<dbReference type="InterPro" id="IPR001025">
    <property type="entry name" value="BAH_dom"/>
</dbReference>
<dbReference type="InterPro" id="IPR029063">
    <property type="entry name" value="SAM-dependent_MTases_sf"/>
</dbReference>
<dbReference type="PROSITE" id="PS51038">
    <property type="entry name" value="BAH"/>
    <property type="match status" value="2"/>
</dbReference>
<dbReference type="PANTHER" id="PTHR10629">
    <property type="entry name" value="CYTOSINE-SPECIFIC METHYLTRANSFERASE"/>
    <property type="match status" value="1"/>
</dbReference>
<dbReference type="Gene3D" id="3.40.50.150">
    <property type="entry name" value="Vaccinia Virus protein VP39"/>
    <property type="match status" value="1"/>
</dbReference>
<comment type="caution">
    <text evidence="12">The sequence shown here is derived from an EMBL/GenBank/DDBJ whole genome shotgun (WGS) entry which is preliminary data.</text>
</comment>
<keyword evidence="13" id="KW-1185">Reference proteome</keyword>
<evidence type="ECO:0000256" key="5">
    <source>
        <dbReference type="ARBA" id="ARBA00023125"/>
    </source>
</evidence>
<keyword evidence="3 7" id="KW-0808">Transferase</keyword>
<dbReference type="Proteomes" id="UP000051574">
    <property type="component" value="Unassembled WGS sequence"/>
</dbReference>
<evidence type="ECO:0000256" key="3">
    <source>
        <dbReference type="ARBA" id="ARBA00022679"/>
    </source>
</evidence>
<dbReference type="PRINTS" id="PR00105">
    <property type="entry name" value="C5METTRFRASE"/>
</dbReference>
<name>A0A0T6B681_9SCAR</name>
<feature type="compositionally biased region" description="Basic residues" evidence="10">
    <location>
        <begin position="325"/>
        <end position="336"/>
    </location>
</feature>
<dbReference type="EC" id="2.1.1.37" evidence="9"/>
<dbReference type="EMBL" id="LJIG01009667">
    <property type="protein sequence ID" value="KRT82621.1"/>
    <property type="molecule type" value="Genomic_DNA"/>
</dbReference>
<dbReference type="InterPro" id="IPR031303">
    <property type="entry name" value="C5_meth_CS"/>
</dbReference>
<dbReference type="Pfam" id="PF00145">
    <property type="entry name" value="DNA_methylase"/>
    <property type="match status" value="1"/>
</dbReference>
<gene>
    <name evidence="12" type="ORF">AMK59_4034</name>
</gene>
<accession>A0A0T6B681</accession>
<evidence type="ECO:0000256" key="4">
    <source>
        <dbReference type="ARBA" id="ARBA00022691"/>
    </source>
</evidence>
<evidence type="ECO:0000256" key="1">
    <source>
        <dbReference type="ARBA" id="ARBA00004123"/>
    </source>
</evidence>
<evidence type="ECO:0000256" key="7">
    <source>
        <dbReference type="PROSITE-ProRule" id="PRU01016"/>
    </source>
</evidence>
<dbReference type="PANTHER" id="PTHR10629:SF52">
    <property type="entry name" value="DNA (CYTOSINE-5)-METHYLTRANSFERASE 1"/>
    <property type="match status" value="1"/>
</dbReference>
<dbReference type="InterPro" id="IPR043151">
    <property type="entry name" value="BAH_sf"/>
</dbReference>
<comment type="subcellular location">
    <subcellularLocation>
        <location evidence="1">Nucleus</location>
    </subcellularLocation>
</comment>
<comment type="catalytic activity">
    <reaction evidence="9">
        <text>a 2'-deoxycytidine in DNA + S-adenosyl-L-methionine = a 5-methyl-2'-deoxycytidine in DNA + S-adenosyl-L-homocysteine + H(+)</text>
        <dbReference type="Rhea" id="RHEA:13681"/>
        <dbReference type="Rhea" id="RHEA-COMP:11369"/>
        <dbReference type="Rhea" id="RHEA-COMP:11370"/>
        <dbReference type="ChEBI" id="CHEBI:15378"/>
        <dbReference type="ChEBI" id="CHEBI:57856"/>
        <dbReference type="ChEBI" id="CHEBI:59789"/>
        <dbReference type="ChEBI" id="CHEBI:85452"/>
        <dbReference type="ChEBI" id="CHEBI:85454"/>
        <dbReference type="EC" id="2.1.1.37"/>
    </reaction>
</comment>
<proteinExistence type="inferred from homology"/>
<dbReference type="GO" id="GO:0005634">
    <property type="term" value="C:nucleus"/>
    <property type="evidence" value="ECO:0007669"/>
    <property type="project" value="UniProtKB-SubCell"/>
</dbReference>
<feature type="region of interest" description="Disordered" evidence="10">
    <location>
        <begin position="324"/>
        <end position="350"/>
    </location>
</feature>
<dbReference type="InterPro" id="IPR001525">
    <property type="entry name" value="C5_MeTfrase"/>
</dbReference>
<feature type="active site" evidence="7">
    <location>
        <position position="445"/>
    </location>
</feature>
<feature type="domain" description="BAH" evidence="11">
    <location>
        <begin position="196"/>
        <end position="317"/>
    </location>
</feature>
<dbReference type="CDD" id="cd04760">
    <property type="entry name" value="BAH_Dnmt1_I"/>
    <property type="match status" value="1"/>
</dbReference>
<dbReference type="GO" id="GO:0044027">
    <property type="term" value="P:negative regulation of gene expression via chromosomal CpG island methylation"/>
    <property type="evidence" value="ECO:0007669"/>
    <property type="project" value="TreeGrafter"/>
</dbReference>
<dbReference type="PROSITE" id="PS51679">
    <property type="entry name" value="SAM_MT_C5"/>
    <property type="match status" value="1"/>
</dbReference>
<dbReference type="FunFam" id="3.40.50.150:FF:000036">
    <property type="entry name" value="DNA (cytosine-5)-methyltransferase"/>
    <property type="match status" value="1"/>
</dbReference>
<sequence length="821" mass="92612">MLNAENPNQPLHVARIGYMWDQQPNGPIFHAQIFCRGTNTVLGETADPRELFVADFCENCPLGSIVRRAKVERRRTPKDWFERGGLDNLPPPMEDDGESFFYSKRYIGDVGRFEDIVEEEVDESLPFTPCSACIRITKKKREKKPTLVNDVIHWQNEKYMIGTAVYLGPESFNFKTESFCEHIKSEDVDHDVYSEYYRKTSDLVKGSNSDTPEPFCIGLIEEITQTSLKEIKIKARKFYRPENTHKGVFLAHQQDLNMLYWSGEEKMLPFSSVVGKCYIAYGDSLHIPPQEWTSLGPNRFYFSQGYDAVAHCYTDVPSHAAKIGIPKKGKGKGKGKSKSETQQPELAPNWHSVDHPLNCMDVFAGCGGLSEGLHQAGVVVTRWAIEKEPAAANAFKLNNPNSLVYTNDCNELLKLVMGAEGDGGANTRNLPKKGEVEMLVGGPPCQGFSGMNRFNAGQYSLFKNSLIVSYLSYCEYYRPKYFIMENVRNFVSFKRSMVLKLTLRCLLAMGYQATFGVLQAGHYGVPQTRRRLIILAAAPGYVLPNYPEPMHVFSKRGCQLTVQVAEHRYHNGCHWTMSAPYRTITVRDAMSDLPDIKNGCNRKEMPYDSDPMSHFQRQMRGGAFTSNVVKDHVCKELAPLVEARMSHIPLAPGSDWRDLPNIVVRLSDGTYTNKLKYPYRSKKQTKGEPNRGVCQCATGKGGCDPSDRQFNTLIPWCLPHTADRHNHWSGLYGRLEWDGFFSTTVTNPEPMGKQGRVLHPDQHRVVSVRECARSQGFPDRYQFSGSILDKHRQVGNAVPPPLGTALGREIRKALVASVVKK</sequence>
<evidence type="ECO:0000313" key="12">
    <source>
        <dbReference type="EMBL" id="KRT82621.1"/>
    </source>
</evidence>
<protein>
    <recommendedName>
        <fullName evidence="9">Cytosine-specific methyltransferase</fullName>
        <ecNumber evidence="9">2.1.1.37</ecNumber>
    </recommendedName>
</protein>
<organism evidence="12 13">
    <name type="scientific">Oryctes borbonicus</name>
    <dbReference type="NCBI Taxonomy" id="1629725"/>
    <lineage>
        <taxon>Eukaryota</taxon>
        <taxon>Metazoa</taxon>
        <taxon>Ecdysozoa</taxon>
        <taxon>Arthropoda</taxon>
        <taxon>Hexapoda</taxon>
        <taxon>Insecta</taxon>
        <taxon>Pterygota</taxon>
        <taxon>Neoptera</taxon>
        <taxon>Endopterygota</taxon>
        <taxon>Coleoptera</taxon>
        <taxon>Polyphaga</taxon>
        <taxon>Scarabaeiformia</taxon>
        <taxon>Scarabaeidae</taxon>
        <taxon>Dynastinae</taxon>
        <taxon>Oryctes</taxon>
    </lineage>
</organism>
<dbReference type="Pfam" id="PF01426">
    <property type="entry name" value="BAH"/>
    <property type="match status" value="2"/>
</dbReference>
<dbReference type="InterPro" id="IPR018117">
    <property type="entry name" value="C5_DNA_meth_AS"/>
</dbReference>
<evidence type="ECO:0000259" key="11">
    <source>
        <dbReference type="PROSITE" id="PS51038"/>
    </source>
</evidence>
<dbReference type="GO" id="GO:0003677">
    <property type="term" value="F:DNA binding"/>
    <property type="evidence" value="ECO:0007669"/>
    <property type="project" value="UniProtKB-KW"/>
</dbReference>
<feature type="domain" description="BAH" evidence="11">
    <location>
        <begin position="1"/>
        <end position="117"/>
    </location>
</feature>
<dbReference type="InterPro" id="IPR050390">
    <property type="entry name" value="C5-Methyltransferase"/>
</dbReference>
<evidence type="ECO:0000313" key="13">
    <source>
        <dbReference type="Proteomes" id="UP000051574"/>
    </source>
</evidence>
<keyword evidence="6" id="KW-0539">Nucleus</keyword>
<keyword evidence="5" id="KW-0238">DNA-binding</keyword>
<keyword evidence="2 7" id="KW-0489">Methyltransferase</keyword>
<keyword evidence="4 7" id="KW-0949">S-adenosyl-L-methionine</keyword>
<dbReference type="GO" id="GO:0003886">
    <property type="term" value="F:DNA (cytosine-5-)-methyltransferase activity"/>
    <property type="evidence" value="ECO:0007669"/>
    <property type="project" value="UniProtKB-EC"/>
</dbReference>
<dbReference type="PROSITE" id="PS00094">
    <property type="entry name" value="C5_MTASE_1"/>
    <property type="match status" value="1"/>
</dbReference>
<dbReference type="GO" id="GO:0003682">
    <property type="term" value="F:chromatin binding"/>
    <property type="evidence" value="ECO:0007669"/>
    <property type="project" value="InterPro"/>
</dbReference>
<dbReference type="NCBIfam" id="TIGR00675">
    <property type="entry name" value="dcm"/>
    <property type="match status" value="1"/>
</dbReference>
<evidence type="ECO:0000256" key="6">
    <source>
        <dbReference type="ARBA" id="ARBA00023242"/>
    </source>
</evidence>
<dbReference type="FunFam" id="3.90.120.10:FF:000001">
    <property type="entry name" value="DNA (cytosine-5)-methyltransferase"/>
    <property type="match status" value="1"/>
</dbReference>
<dbReference type="SMART" id="SM00439">
    <property type="entry name" value="BAH"/>
    <property type="match status" value="2"/>
</dbReference>
<reference evidence="12 13" key="1">
    <citation type="submission" date="2015-09" db="EMBL/GenBank/DDBJ databases">
        <title>Draft genome of the scarab beetle Oryctes borbonicus.</title>
        <authorList>
            <person name="Meyer J.M."/>
            <person name="Markov G.V."/>
            <person name="Baskaran P."/>
            <person name="Herrmann M."/>
            <person name="Sommer R.J."/>
            <person name="Roedelsperger C."/>
        </authorList>
    </citation>
    <scope>NUCLEOTIDE SEQUENCE [LARGE SCALE GENOMIC DNA]</scope>
    <source>
        <strain evidence="12">OB123</strain>
        <tissue evidence="12">Whole animal</tissue>
    </source>
</reference>
<dbReference type="AlphaFoldDB" id="A0A0T6B681"/>
<dbReference type="Gene3D" id="3.90.120.10">
    <property type="entry name" value="DNA Methylase, subunit A, domain 2"/>
    <property type="match status" value="1"/>
</dbReference>
<dbReference type="GO" id="GO:0032259">
    <property type="term" value="P:methylation"/>
    <property type="evidence" value="ECO:0007669"/>
    <property type="project" value="UniProtKB-KW"/>
</dbReference>
<evidence type="ECO:0000256" key="8">
    <source>
        <dbReference type="RuleBase" id="RU000416"/>
    </source>
</evidence>
<comment type="similarity">
    <text evidence="7 8">Belongs to the class I-like SAM-binding methyltransferase superfamily. C5-methyltransferase family.</text>
</comment>
<evidence type="ECO:0000256" key="2">
    <source>
        <dbReference type="ARBA" id="ARBA00022603"/>
    </source>
</evidence>
<evidence type="ECO:0000256" key="10">
    <source>
        <dbReference type="SAM" id="MobiDB-lite"/>
    </source>
</evidence>
<dbReference type="SUPFAM" id="SSF53335">
    <property type="entry name" value="S-adenosyl-L-methionine-dependent methyltransferases"/>
    <property type="match status" value="1"/>
</dbReference>